<protein>
    <recommendedName>
        <fullName evidence="2">Helitron helicase-like domain-containing protein</fullName>
    </recommendedName>
</protein>
<keyword evidence="4" id="KW-1185">Reference proteome</keyword>
<feature type="domain" description="Helitron helicase-like" evidence="2">
    <location>
        <begin position="55"/>
        <end position="166"/>
    </location>
</feature>
<accession>A0A164GHQ3</accession>
<sequence>REAQDVRDTAEDSGPDVVEPELEPEDSLDIDPGAPVLRRRNRRSRITQCEFYSSRMSIRGYFNATLYCGPLTQQWIVYSYVKVEANRVKYLQTHQADLHVVQYNGLMDYLNTRAESEKMTVGTSVILPSSVNGSPRAMKQGYQDAMAICGKLGKPTFFLTVTCNPK</sequence>
<dbReference type="PANTHER" id="PTHR45786:SF74">
    <property type="entry name" value="ATP-DEPENDENT DNA HELICASE"/>
    <property type="match status" value="1"/>
</dbReference>
<reference evidence="3 4" key="1">
    <citation type="submission" date="2016-03" db="EMBL/GenBank/DDBJ databases">
        <title>EvidentialGene: Evidence-directed Construction of Genes on Genomes.</title>
        <authorList>
            <person name="Gilbert D.G."/>
            <person name="Choi J.-H."/>
            <person name="Mockaitis K."/>
            <person name="Colbourne J."/>
            <person name="Pfrender M."/>
        </authorList>
    </citation>
    <scope>NUCLEOTIDE SEQUENCE [LARGE SCALE GENOMIC DNA]</scope>
    <source>
        <strain evidence="3 4">Xinb3</strain>
        <tissue evidence="3">Complete organism</tissue>
    </source>
</reference>
<evidence type="ECO:0000313" key="4">
    <source>
        <dbReference type="Proteomes" id="UP000076858"/>
    </source>
</evidence>
<name>A0A164GHQ3_9CRUS</name>
<comment type="caution">
    <text evidence="3">The sequence shown here is derived from an EMBL/GenBank/DDBJ whole genome shotgun (WGS) entry which is preliminary data.</text>
</comment>
<dbReference type="InterPro" id="IPR025476">
    <property type="entry name" value="Helitron_helicase-like"/>
</dbReference>
<dbReference type="AlphaFoldDB" id="A0A164GHQ3"/>
<proteinExistence type="predicted"/>
<evidence type="ECO:0000256" key="1">
    <source>
        <dbReference type="SAM" id="MobiDB-lite"/>
    </source>
</evidence>
<evidence type="ECO:0000313" key="3">
    <source>
        <dbReference type="EMBL" id="KZR98975.1"/>
    </source>
</evidence>
<gene>
    <name evidence="3" type="ORF">APZ42_005361</name>
</gene>
<feature type="compositionally biased region" description="Basic and acidic residues" evidence="1">
    <location>
        <begin position="1"/>
        <end position="10"/>
    </location>
</feature>
<dbReference type="OrthoDB" id="6379596at2759"/>
<dbReference type="Pfam" id="PF14214">
    <property type="entry name" value="Helitron_like_N"/>
    <property type="match status" value="1"/>
</dbReference>
<dbReference type="EMBL" id="LRGB01015132">
    <property type="protein sequence ID" value="KZR98975.1"/>
    <property type="molecule type" value="Genomic_DNA"/>
</dbReference>
<dbReference type="Proteomes" id="UP000076858">
    <property type="component" value="Unassembled WGS sequence"/>
</dbReference>
<dbReference type="PANTHER" id="PTHR45786">
    <property type="entry name" value="DNA BINDING PROTEIN-LIKE"/>
    <property type="match status" value="1"/>
</dbReference>
<dbReference type="STRING" id="35525.A0A164GHQ3"/>
<feature type="compositionally biased region" description="Acidic residues" evidence="1">
    <location>
        <begin position="11"/>
        <end position="29"/>
    </location>
</feature>
<organism evidence="3 4">
    <name type="scientific">Daphnia magna</name>
    <dbReference type="NCBI Taxonomy" id="35525"/>
    <lineage>
        <taxon>Eukaryota</taxon>
        <taxon>Metazoa</taxon>
        <taxon>Ecdysozoa</taxon>
        <taxon>Arthropoda</taxon>
        <taxon>Crustacea</taxon>
        <taxon>Branchiopoda</taxon>
        <taxon>Diplostraca</taxon>
        <taxon>Cladocera</taxon>
        <taxon>Anomopoda</taxon>
        <taxon>Daphniidae</taxon>
        <taxon>Daphnia</taxon>
    </lineage>
</organism>
<feature type="non-terminal residue" evidence="3">
    <location>
        <position position="1"/>
    </location>
</feature>
<evidence type="ECO:0000259" key="2">
    <source>
        <dbReference type="Pfam" id="PF14214"/>
    </source>
</evidence>
<feature type="region of interest" description="Disordered" evidence="1">
    <location>
        <begin position="1"/>
        <end position="34"/>
    </location>
</feature>